<dbReference type="RefSeq" id="XP_001225279.1">
    <property type="nucleotide sequence ID" value="XM_001225278.1"/>
</dbReference>
<feature type="coiled-coil region" evidence="1">
    <location>
        <begin position="303"/>
        <end position="330"/>
    </location>
</feature>
<dbReference type="InParanoid" id="Q2GWN1"/>
<evidence type="ECO:0000256" key="1">
    <source>
        <dbReference type="SAM" id="Coils"/>
    </source>
</evidence>
<protein>
    <submittedName>
        <fullName evidence="3">Uncharacterized protein</fullName>
    </submittedName>
</protein>
<keyword evidence="4" id="KW-1185">Reference proteome</keyword>
<accession>Q2GWN1</accession>
<dbReference type="AlphaFoldDB" id="Q2GWN1"/>
<feature type="region of interest" description="Disordered" evidence="2">
    <location>
        <begin position="585"/>
        <end position="609"/>
    </location>
</feature>
<feature type="compositionally biased region" description="Acidic residues" evidence="2">
    <location>
        <begin position="197"/>
        <end position="231"/>
    </location>
</feature>
<gene>
    <name evidence="3" type="ORF">CHGG_07623</name>
</gene>
<dbReference type="EMBL" id="CH408033">
    <property type="protein sequence ID" value="EAQ86370.1"/>
    <property type="molecule type" value="Genomic_DNA"/>
</dbReference>
<name>Q2GWN1_CHAGB</name>
<feature type="compositionally biased region" description="Basic and acidic residues" evidence="2">
    <location>
        <begin position="232"/>
        <end position="241"/>
    </location>
</feature>
<proteinExistence type="predicted"/>
<feature type="coiled-coil region" evidence="1">
    <location>
        <begin position="361"/>
        <end position="419"/>
    </location>
</feature>
<dbReference type="HOGENOM" id="CLU_298084_0_0_1"/>
<evidence type="ECO:0000313" key="4">
    <source>
        <dbReference type="Proteomes" id="UP000001056"/>
    </source>
</evidence>
<evidence type="ECO:0000256" key="2">
    <source>
        <dbReference type="SAM" id="MobiDB-lite"/>
    </source>
</evidence>
<keyword evidence="1" id="KW-0175">Coiled coil</keyword>
<organism evidence="3 4">
    <name type="scientific">Chaetomium globosum (strain ATCC 6205 / CBS 148.51 / DSM 1962 / NBRC 6347 / NRRL 1970)</name>
    <name type="common">Soil fungus</name>
    <dbReference type="NCBI Taxonomy" id="306901"/>
    <lineage>
        <taxon>Eukaryota</taxon>
        <taxon>Fungi</taxon>
        <taxon>Dikarya</taxon>
        <taxon>Ascomycota</taxon>
        <taxon>Pezizomycotina</taxon>
        <taxon>Sordariomycetes</taxon>
        <taxon>Sordariomycetidae</taxon>
        <taxon>Sordariales</taxon>
        <taxon>Chaetomiaceae</taxon>
        <taxon>Chaetomium</taxon>
    </lineage>
</organism>
<dbReference type="Proteomes" id="UP000001056">
    <property type="component" value="Unassembled WGS sequence"/>
</dbReference>
<evidence type="ECO:0000313" key="3">
    <source>
        <dbReference type="EMBL" id="EAQ86370.1"/>
    </source>
</evidence>
<dbReference type="VEuPathDB" id="FungiDB:CHGG_07623"/>
<dbReference type="OrthoDB" id="5319191at2759"/>
<dbReference type="eggNOG" id="ENOG502SHSP">
    <property type="taxonomic scope" value="Eukaryota"/>
</dbReference>
<reference evidence="4" key="1">
    <citation type="journal article" date="2015" name="Genome Announc.">
        <title>Draft genome sequence of the cellulolytic fungus Chaetomium globosum.</title>
        <authorList>
            <person name="Cuomo C.A."/>
            <person name="Untereiner W.A."/>
            <person name="Ma L.-J."/>
            <person name="Grabherr M."/>
            <person name="Birren B.W."/>
        </authorList>
    </citation>
    <scope>NUCLEOTIDE SEQUENCE [LARGE SCALE GENOMIC DNA]</scope>
    <source>
        <strain evidence="4">ATCC 6205 / CBS 148.51 / DSM 1962 / NBRC 6347 / NRRL 1970</strain>
    </source>
</reference>
<sequence length="1009" mass="112550">MDATLTPKQKKRLHEVADLMLQIFQTLARMRYLEPEWIEPGPHDISALMPLYKSLNIDPAIIYLYSILPYLNEAAYRHGVDFYGGGEFVDFRDRADVEQGRNPMHDREPEWMMRPWMTPLSAIGNHCIALLYDAKLHVIGIYAQLDVGSSDPNLHEGAIFSTENEAGERIYFRKRDGIEQPCDVSEWEKQANGSGNDSEDEEEDNDGDDDDGNDDEDEEEEGGEQDEEQEEDINHWDEMDARPAGKVLRDIIRWYHELFEIPGDGERTGDDWDRDLVEPIYRKHGWPREDFDGDAFLVDKMRAEAIKSAKEDAEELLQQQESLEAQLEWNKKGEESAKLQRLEKLAATTTVDEEWVVRWEIWQAERTTRNLQTRLKEVERSISAGGGRLVVEDLPLLELKHVEMKLLQTKHDLEQQKKDAVDPQTRDEIRSLEKQLAIYEKAYTASLADAERLCPGKAPLELDPGEKTGGLNYRTWSEELGRRIAEGERAMAEVRLWIAQLPDGAVKARTLAEDAAEAFKKSIESCSKTRQNTLDELEKHLRESSGRHSYFDQTMSPSTILVSALALQALTGAYAAPGTKLNAKAVRPDEPPVFDAKPFPTNGTEEPYIPPHVDSPHFRLFLGPASETGAAEGLQPLEAAYDCFVGVLGWNSTGLSIRDPSEPYWKTEFFMQAEMAGGFSGLAHYGVDTGRAWVQLLDGVLTAPSLTVHELGHVLHFHQDNSFWGGMVNAQAWAEAVANWVADTYLTSDLCAASRAKHNQPIGQTVFHIYRTIGDSHLTIVDATNTQIGNHYDAWPFFHYLVLNPDNWHGLGRDAVLTLIRSTPAGAPDETPLHALERVLDGTATVREVVARYWARMAYVDVAHPQALRAFEENKAFLHRSNFDKVAEGRYRVRPGRAPRYMGASMAVLVPVSDDGAGTVAVHVTAAEAGASLVATVAVRDTASGSVRYVGLDGGVGLVDILAGEEATLVVVNAPEVLLKYDGNNLAGSEANKGLDYSFTVIGATVSMY</sequence>
<feature type="region of interest" description="Disordered" evidence="2">
    <location>
        <begin position="186"/>
        <end position="241"/>
    </location>
</feature>
<dbReference type="GeneID" id="4394440"/>